<evidence type="ECO:0000313" key="3">
    <source>
        <dbReference type="EMBL" id="CAI9271616.1"/>
    </source>
</evidence>
<reference evidence="3" key="1">
    <citation type="submission" date="2023-04" db="EMBL/GenBank/DDBJ databases">
        <authorList>
            <person name="Vijverberg K."/>
            <person name="Xiong W."/>
            <person name="Schranz E."/>
        </authorList>
    </citation>
    <scope>NUCLEOTIDE SEQUENCE</scope>
</reference>
<dbReference type="AlphaFoldDB" id="A0AA35V697"/>
<gene>
    <name evidence="3" type="ORF">LSALG_LOCUS11882</name>
</gene>
<dbReference type="EMBL" id="OX465078">
    <property type="protein sequence ID" value="CAI9271616.1"/>
    <property type="molecule type" value="Genomic_DNA"/>
</dbReference>
<evidence type="ECO:0000259" key="2">
    <source>
        <dbReference type="Pfam" id="PF13966"/>
    </source>
</evidence>
<evidence type="ECO:0000313" key="4">
    <source>
        <dbReference type="Proteomes" id="UP001177003"/>
    </source>
</evidence>
<protein>
    <recommendedName>
        <fullName evidence="2">Reverse transcriptase zinc-binding domain-containing protein</fullName>
    </recommendedName>
</protein>
<dbReference type="InterPro" id="IPR026960">
    <property type="entry name" value="RVT-Znf"/>
</dbReference>
<organism evidence="3 4">
    <name type="scientific">Lactuca saligna</name>
    <name type="common">Willowleaf lettuce</name>
    <dbReference type="NCBI Taxonomy" id="75948"/>
    <lineage>
        <taxon>Eukaryota</taxon>
        <taxon>Viridiplantae</taxon>
        <taxon>Streptophyta</taxon>
        <taxon>Embryophyta</taxon>
        <taxon>Tracheophyta</taxon>
        <taxon>Spermatophyta</taxon>
        <taxon>Magnoliopsida</taxon>
        <taxon>eudicotyledons</taxon>
        <taxon>Gunneridae</taxon>
        <taxon>Pentapetalae</taxon>
        <taxon>asterids</taxon>
        <taxon>campanulids</taxon>
        <taxon>Asterales</taxon>
        <taxon>Asteraceae</taxon>
        <taxon>Cichorioideae</taxon>
        <taxon>Cichorieae</taxon>
        <taxon>Lactucinae</taxon>
        <taxon>Lactuca</taxon>
    </lineage>
</organism>
<feature type="signal peptide" evidence="1">
    <location>
        <begin position="1"/>
        <end position="21"/>
    </location>
</feature>
<evidence type="ECO:0000256" key="1">
    <source>
        <dbReference type="SAM" id="SignalP"/>
    </source>
</evidence>
<proteinExistence type="predicted"/>
<sequence length="123" mass="13952">MCNSMKWIRLVSLKVMVFVWCACIDRIPPAVVLSQRDISLLSTCYQFCVSVIDEAGHFFVGCPFAKDVLVWIFNWCNIPFQQFDSVGELILYAASWGNCPKNVRSCLLFFMGTFGVFGGLEMI</sequence>
<dbReference type="Pfam" id="PF13966">
    <property type="entry name" value="zf-RVT"/>
    <property type="match status" value="1"/>
</dbReference>
<keyword evidence="4" id="KW-1185">Reference proteome</keyword>
<accession>A0AA35V697</accession>
<feature type="chain" id="PRO_5041274942" description="Reverse transcriptase zinc-binding domain-containing protein" evidence="1">
    <location>
        <begin position="22"/>
        <end position="123"/>
    </location>
</feature>
<dbReference type="Proteomes" id="UP001177003">
    <property type="component" value="Chromosome 2"/>
</dbReference>
<feature type="domain" description="Reverse transcriptase zinc-binding" evidence="2">
    <location>
        <begin position="4"/>
        <end position="68"/>
    </location>
</feature>
<name>A0AA35V697_LACSI</name>
<keyword evidence="1" id="KW-0732">Signal</keyword>